<gene>
    <name evidence="2" type="ORF">CTRI78_v000365</name>
</gene>
<reference evidence="2 3" key="1">
    <citation type="submission" date="2018-12" db="EMBL/GenBank/DDBJ databases">
        <title>Genome sequence and assembly of Colletotrichum trifolii.</title>
        <authorList>
            <person name="Gan P."/>
            <person name="Shirasu K."/>
        </authorList>
    </citation>
    <scope>NUCLEOTIDE SEQUENCE [LARGE SCALE GENOMIC DNA]</scope>
    <source>
        <strain evidence="2 3">543-2</strain>
    </source>
</reference>
<dbReference type="EMBL" id="RYZW01000002">
    <property type="protein sequence ID" value="TDZ74933.1"/>
    <property type="molecule type" value="Genomic_DNA"/>
</dbReference>
<keyword evidence="1" id="KW-0472">Membrane</keyword>
<evidence type="ECO:0000313" key="2">
    <source>
        <dbReference type="EMBL" id="TDZ74933.1"/>
    </source>
</evidence>
<sequence>MELDPNSRALCANEVLHNLAMNLSRILFPVILHCCLRLSNGINYTVTSTTGFSLVFTSGPVVNPGTCWSMTTVLALLSLLAAVTAHYPGVTCAWHNDPSTLAGNMASLSDRSNRESFSKSRETARWGKVQFIPFVLRVKVRISMVFYLLAITAGLLYTQYFSNSHFGLGTLLDEGYIHLAWTLIPALAMISVSLCVNSWNTSPAPKSL</sequence>
<feature type="transmembrane region" description="Helical" evidence="1">
    <location>
        <begin position="177"/>
        <end position="199"/>
    </location>
</feature>
<accession>A0A4R8RVE3</accession>
<evidence type="ECO:0000256" key="1">
    <source>
        <dbReference type="SAM" id="Phobius"/>
    </source>
</evidence>
<organism evidence="2 3">
    <name type="scientific">Colletotrichum trifolii</name>
    <dbReference type="NCBI Taxonomy" id="5466"/>
    <lineage>
        <taxon>Eukaryota</taxon>
        <taxon>Fungi</taxon>
        <taxon>Dikarya</taxon>
        <taxon>Ascomycota</taxon>
        <taxon>Pezizomycotina</taxon>
        <taxon>Sordariomycetes</taxon>
        <taxon>Hypocreomycetidae</taxon>
        <taxon>Glomerellales</taxon>
        <taxon>Glomerellaceae</taxon>
        <taxon>Colletotrichum</taxon>
        <taxon>Colletotrichum orbiculare species complex</taxon>
    </lineage>
</organism>
<protein>
    <submittedName>
        <fullName evidence="2">Uncharacterized protein</fullName>
    </submittedName>
</protein>
<dbReference type="AlphaFoldDB" id="A0A4R8RVE3"/>
<evidence type="ECO:0000313" key="3">
    <source>
        <dbReference type="Proteomes" id="UP000295703"/>
    </source>
</evidence>
<dbReference type="Proteomes" id="UP000295703">
    <property type="component" value="Unassembled WGS sequence"/>
</dbReference>
<keyword evidence="1" id="KW-0812">Transmembrane</keyword>
<keyword evidence="1" id="KW-1133">Transmembrane helix</keyword>
<comment type="caution">
    <text evidence="2">The sequence shown here is derived from an EMBL/GenBank/DDBJ whole genome shotgun (WGS) entry which is preliminary data.</text>
</comment>
<proteinExistence type="predicted"/>
<keyword evidence="3" id="KW-1185">Reference proteome</keyword>
<name>A0A4R8RVE3_COLTR</name>
<feature type="transmembrane region" description="Helical" evidence="1">
    <location>
        <begin position="138"/>
        <end position="157"/>
    </location>
</feature>